<dbReference type="Gramene" id="Pp3c20_8320V3.7">
    <property type="protein sequence ID" value="Pp3c20_8320V3.7"/>
    <property type="gene ID" value="Pp3c20_8320"/>
</dbReference>
<feature type="domain" description="CR-type" evidence="8">
    <location>
        <begin position="237"/>
        <end position="315"/>
    </location>
</feature>
<dbReference type="InterPro" id="IPR012724">
    <property type="entry name" value="DnaJ"/>
</dbReference>
<dbReference type="Gene3D" id="1.10.287.110">
    <property type="entry name" value="DnaJ domain"/>
    <property type="match status" value="1"/>
</dbReference>
<dbReference type="Gramene" id="Pp3c20_8320V3.6">
    <property type="protein sequence ID" value="Pp3c20_8320V3.6"/>
    <property type="gene ID" value="Pp3c20_8320"/>
</dbReference>
<feature type="domain" description="J" evidence="7">
    <location>
        <begin position="100"/>
        <end position="165"/>
    </location>
</feature>
<dbReference type="SMART" id="SM00271">
    <property type="entry name" value="DnaJ"/>
    <property type="match status" value="1"/>
</dbReference>
<proteinExistence type="inferred from homology"/>
<dbReference type="PANTHER" id="PTHR43096:SF52">
    <property type="entry name" value="DNAJ HOMOLOG 1, MITOCHONDRIAL-RELATED"/>
    <property type="match status" value="1"/>
</dbReference>
<dbReference type="RefSeq" id="XP_024358208.1">
    <property type="nucleotide sequence ID" value="XM_024502440.2"/>
</dbReference>
<dbReference type="Proteomes" id="UP000006727">
    <property type="component" value="Chromosome 20"/>
</dbReference>
<dbReference type="InterPro" id="IPR036410">
    <property type="entry name" value="HSP_DnaJ_Cys-rich_dom_sf"/>
</dbReference>
<evidence type="ECO:0000256" key="1">
    <source>
        <dbReference type="ARBA" id="ARBA00022723"/>
    </source>
</evidence>
<evidence type="ECO:0000313" key="9">
    <source>
        <dbReference type="EnsemblPlants" id="Pp3c20_8320V3.12"/>
    </source>
</evidence>
<dbReference type="GO" id="GO:0031072">
    <property type="term" value="F:heat shock protein binding"/>
    <property type="evidence" value="ECO:0007669"/>
    <property type="project" value="InterPro"/>
</dbReference>
<keyword evidence="10" id="KW-1185">Reference proteome</keyword>
<dbReference type="SUPFAM" id="SSF49493">
    <property type="entry name" value="HSP40/DnaJ peptide-binding domain"/>
    <property type="match status" value="2"/>
</dbReference>
<protein>
    <submittedName>
        <fullName evidence="9">Uncharacterized protein</fullName>
    </submittedName>
</protein>
<dbReference type="FunFam" id="2.60.260.20:FF:000005">
    <property type="entry name" value="Chaperone protein dnaJ 1, mitochondrial"/>
    <property type="match status" value="1"/>
</dbReference>
<dbReference type="SUPFAM" id="SSF57938">
    <property type="entry name" value="DnaJ/Hsp40 cysteine-rich domain"/>
    <property type="match status" value="1"/>
</dbReference>
<dbReference type="AlphaFoldDB" id="A0A7I4C3F6"/>
<keyword evidence="5" id="KW-0143">Chaperone</keyword>
<dbReference type="InterPro" id="IPR018253">
    <property type="entry name" value="DnaJ_domain_CS"/>
</dbReference>
<dbReference type="PROSITE" id="PS51188">
    <property type="entry name" value="ZF_CR"/>
    <property type="match status" value="1"/>
</dbReference>
<dbReference type="CDD" id="cd10719">
    <property type="entry name" value="DnaJ_zf"/>
    <property type="match status" value="1"/>
</dbReference>
<evidence type="ECO:0000313" key="10">
    <source>
        <dbReference type="Proteomes" id="UP000006727"/>
    </source>
</evidence>
<dbReference type="EnsemblPlants" id="Pp3c20_8320V3.7">
    <property type="protein sequence ID" value="Pp3c20_8320V3.7"/>
    <property type="gene ID" value="Pp3c20_8320"/>
</dbReference>
<dbReference type="Gene3D" id="2.60.260.20">
    <property type="entry name" value="Urease metallochaperone UreE, N-terminal domain"/>
    <property type="match status" value="2"/>
</dbReference>
<dbReference type="NCBIfam" id="NF008035">
    <property type="entry name" value="PRK10767.1"/>
    <property type="match status" value="1"/>
</dbReference>
<dbReference type="InterPro" id="IPR036869">
    <property type="entry name" value="J_dom_sf"/>
</dbReference>
<dbReference type="GO" id="GO:0005524">
    <property type="term" value="F:ATP binding"/>
    <property type="evidence" value="ECO:0007669"/>
    <property type="project" value="InterPro"/>
</dbReference>
<accession>A0A7I4C3F6</accession>
<dbReference type="Pfam" id="PF00226">
    <property type="entry name" value="DnaJ"/>
    <property type="match status" value="1"/>
</dbReference>
<name>A0A7I4C3F6_PHYPA</name>
<dbReference type="InterPro" id="IPR008971">
    <property type="entry name" value="HSP40/DnaJ_pept-bd"/>
</dbReference>
<dbReference type="InterPro" id="IPR001623">
    <property type="entry name" value="DnaJ_domain"/>
</dbReference>
<dbReference type="Pfam" id="PF00684">
    <property type="entry name" value="DnaJ_CXXCXGXG"/>
    <property type="match status" value="1"/>
</dbReference>
<dbReference type="EnsemblPlants" id="Pp3c20_8320V3.6">
    <property type="protein sequence ID" value="Pp3c20_8320V3.6"/>
    <property type="gene ID" value="Pp3c20_8320"/>
</dbReference>
<feature type="zinc finger region" description="CR-type" evidence="6">
    <location>
        <begin position="237"/>
        <end position="315"/>
    </location>
</feature>
<evidence type="ECO:0000256" key="2">
    <source>
        <dbReference type="ARBA" id="ARBA00022737"/>
    </source>
</evidence>
<sequence>MARMPWRRTLHLLHRSMTAPARPAAPFSDELCSETSWALSTRVAHFFCQDQSSGAGIGALLGHSSGFNRRCNAERGNESIKAAARRSFHSTGVQHMARQNFYDALGLKKGASAKEIKSAYYKLAKQWHPDVSKGNAEAERKFQEIQQAYEVLKDDEKRAMYDQVGHDAFEQAAAGGAPGGGAGFGGFGGGFEGFGFGGDAFGGGMDEVLHRVFGGGREGRPHVQVQLDLTFREAAQGCSKVVNFQTTVRCQPCNGSGLPPGVQPQTCKTCKGRGRIVVQQAFFTFESTCSTCGGSGHMVKDHCRSCQGAGVVKGNREVRVDIPAGVESGTTLKVHGEGGEGPKGGRPGNLLLQIRVQPDKVFKREGADIYVDIPIPFTQAILGGSVQVPTLTGDVVLKIRPGTQPGHKQVMRGKGVKVLNSRHHGDQYVLINVTIPTNITQRQRQLIEEFAGEESSEPETAAAEGSG</sequence>
<dbReference type="Gene3D" id="2.10.230.10">
    <property type="entry name" value="Heat shock protein DnaJ, cysteine-rich domain"/>
    <property type="match status" value="1"/>
</dbReference>
<evidence type="ECO:0000259" key="7">
    <source>
        <dbReference type="PROSITE" id="PS50076"/>
    </source>
</evidence>
<dbReference type="KEGG" id="ppp:112273538"/>
<dbReference type="GO" id="GO:0009408">
    <property type="term" value="P:response to heat"/>
    <property type="evidence" value="ECO:0007669"/>
    <property type="project" value="InterPro"/>
</dbReference>
<gene>
    <name evidence="9" type="primary">LOC112273538</name>
</gene>
<dbReference type="PROSITE" id="PS00636">
    <property type="entry name" value="DNAJ_1"/>
    <property type="match status" value="1"/>
</dbReference>
<dbReference type="FunFam" id="2.10.230.10:FF:000002">
    <property type="entry name" value="Molecular chaperone DnaJ"/>
    <property type="match status" value="1"/>
</dbReference>
<reference evidence="9 10" key="1">
    <citation type="journal article" date="2008" name="Science">
        <title>The Physcomitrella genome reveals evolutionary insights into the conquest of land by plants.</title>
        <authorList>
            <person name="Rensing S."/>
            <person name="Lang D."/>
            <person name="Zimmer A."/>
            <person name="Terry A."/>
            <person name="Salamov A."/>
            <person name="Shapiro H."/>
            <person name="Nishiyama T."/>
            <person name="Perroud P.-F."/>
            <person name="Lindquist E."/>
            <person name="Kamisugi Y."/>
            <person name="Tanahashi T."/>
            <person name="Sakakibara K."/>
            <person name="Fujita T."/>
            <person name="Oishi K."/>
            <person name="Shin-I T."/>
            <person name="Kuroki Y."/>
            <person name="Toyoda A."/>
            <person name="Suzuki Y."/>
            <person name="Hashimoto A."/>
            <person name="Yamaguchi K."/>
            <person name="Sugano A."/>
            <person name="Kohara Y."/>
            <person name="Fujiyama A."/>
            <person name="Anterola A."/>
            <person name="Aoki S."/>
            <person name="Ashton N."/>
            <person name="Barbazuk W.B."/>
            <person name="Barker E."/>
            <person name="Bennetzen J."/>
            <person name="Bezanilla M."/>
            <person name="Blankenship R."/>
            <person name="Cho S.H."/>
            <person name="Dutcher S."/>
            <person name="Estelle M."/>
            <person name="Fawcett J.A."/>
            <person name="Gundlach H."/>
            <person name="Hanada K."/>
            <person name="Heyl A."/>
            <person name="Hicks K.A."/>
            <person name="Hugh J."/>
            <person name="Lohr M."/>
            <person name="Mayer K."/>
            <person name="Melkozernov A."/>
            <person name="Murata T."/>
            <person name="Nelson D."/>
            <person name="Pils B."/>
            <person name="Prigge M."/>
            <person name="Reiss B."/>
            <person name="Renner T."/>
            <person name="Rombauts S."/>
            <person name="Rushton P."/>
            <person name="Sanderfoot A."/>
            <person name="Schween G."/>
            <person name="Shiu S.-H."/>
            <person name="Stueber K."/>
            <person name="Theodoulou F.L."/>
            <person name="Tu H."/>
            <person name="Van de Peer Y."/>
            <person name="Verrier P.J."/>
            <person name="Waters E."/>
            <person name="Wood A."/>
            <person name="Yang L."/>
            <person name="Cove D."/>
            <person name="Cuming A."/>
            <person name="Hasebe M."/>
            <person name="Lucas S."/>
            <person name="Mishler D.B."/>
            <person name="Reski R."/>
            <person name="Grigoriev I."/>
            <person name="Quatrano R.S."/>
            <person name="Boore J.L."/>
        </authorList>
    </citation>
    <scope>NUCLEOTIDE SEQUENCE [LARGE SCALE GENOMIC DNA]</scope>
    <source>
        <strain evidence="9 10">cv. Gransden 2004</strain>
    </source>
</reference>
<dbReference type="Pfam" id="PF01556">
    <property type="entry name" value="DnaJ_C"/>
    <property type="match status" value="1"/>
</dbReference>
<dbReference type="SUPFAM" id="SSF46565">
    <property type="entry name" value="Chaperone J-domain"/>
    <property type="match status" value="1"/>
</dbReference>
<dbReference type="GeneID" id="112273538"/>
<dbReference type="HAMAP" id="MF_01152">
    <property type="entry name" value="DnaJ"/>
    <property type="match status" value="1"/>
</dbReference>
<evidence type="ECO:0000256" key="3">
    <source>
        <dbReference type="ARBA" id="ARBA00022771"/>
    </source>
</evidence>
<dbReference type="InterPro" id="IPR002939">
    <property type="entry name" value="DnaJ_C"/>
</dbReference>
<dbReference type="NCBIfam" id="TIGR02349">
    <property type="entry name" value="DnaJ_bact"/>
    <property type="match status" value="1"/>
</dbReference>
<dbReference type="EMBL" id="ABEU02000020">
    <property type="status" value="NOT_ANNOTATED_CDS"/>
    <property type="molecule type" value="Genomic_DNA"/>
</dbReference>
<dbReference type="GO" id="GO:0005737">
    <property type="term" value="C:cytoplasm"/>
    <property type="evidence" value="ECO:0000318"/>
    <property type="project" value="GO_Central"/>
</dbReference>
<keyword evidence="1 6" id="KW-0479">Metal-binding</keyword>
<dbReference type="PRINTS" id="PR00625">
    <property type="entry name" value="JDOMAIN"/>
</dbReference>
<evidence type="ECO:0000256" key="4">
    <source>
        <dbReference type="ARBA" id="ARBA00022833"/>
    </source>
</evidence>
<dbReference type="GO" id="GO:0008270">
    <property type="term" value="F:zinc ion binding"/>
    <property type="evidence" value="ECO:0007669"/>
    <property type="project" value="UniProtKB-KW"/>
</dbReference>
<dbReference type="CDD" id="cd06257">
    <property type="entry name" value="DnaJ"/>
    <property type="match status" value="1"/>
</dbReference>
<dbReference type="PANTHER" id="PTHR43096">
    <property type="entry name" value="DNAJ HOMOLOG 1, MITOCHONDRIAL-RELATED"/>
    <property type="match status" value="1"/>
</dbReference>
<dbReference type="GO" id="GO:0042026">
    <property type="term" value="P:protein refolding"/>
    <property type="evidence" value="ECO:0000318"/>
    <property type="project" value="GO_Central"/>
</dbReference>
<reference evidence="9 10" key="2">
    <citation type="journal article" date="2018" name="Plant J.">
        <title>The Physcomitrella patens chromosome-scale assembly reveals moss genome structure and evolution.</title>
        <authorList>
            <person name="Lang D."/>
            <person name="Ullrich K.K."/>
            <person name="Murat F."/>
            <person name="Fuchs J."/>
            <person name="Jenkins J."/>
            <person name="Haas F.B."/>
            <person name="Piednoel M."/>
            <person name="Gundlach H."/>
            <person name="Van Bel M."/>
            <person name="Meyberg R."/>
            <person name="Vives C."/>
            <person name="Morata J."/>
            <person name="Symeonidi A."/>
            <person name="Hiss M."/>
            <person name="Muchero W."/>
            <person name="Kamisugi Y."/>
            <person name="Saleh O."/>
            <person name="Blanc G."/>
            <person name="Decker E.L."/>
            <person name="van Gessel N."/>
            <person name="Grimwood J."/>
            <person name="Hayes R.D."/>
            <person name="Graham S.W."/>
            <person name="Gunter L.E."/>
            <person name="McDaniel S.F."/>
            <person name="Hoernstein S.N.W."/>
            <person name="Larsson A."/>
            <person name="Li F.W."/>
            <person name="Perroud P.F."/>
            <person name="Phillips J."/>
            <person name="Ranjan P."/>
            <person name="Rokshar D.S."/>
            <person name="Rothfels C.J."/>
            <person name="Schneider L."/>
            <person name="Shu S."/>
            <person name="Stevenson D.W."/>
            <person name="Thummler F."/>
            <person name="Tillich M."/>
            <person name="Villarreal Aguilar J.C."/>
            <person name="Widiez T."/>
            <person name="Wong G.K."/>
            <person name="Wymore A."/>
            <person name="Zhang Y."/>
            <person name="Zimmer A.D."/>
            <person name="Quatrano R.S."/>
            <person name="Mayer K.F.X."/>
            <person name="Goodstein D."/>
            <person name="Casacuberta J.M."/>
            <person name="Vandepoele K."/>
            <person name="Reski R."/>
            <person name="Cuming A.C."/>
            <person name="Tuskan G.A."/>
            <person name="Maumus F."/>
            <person name="Salse J."/>
            <person name="Schmutz J."/>
            <person name="Rensing S.A."/>
        </authorList>
    </citation>
    <scope>NUCLEOTIDE SEQUENCE [LARGE SCALE GENOMIC DNA]</scope>
    <source>
        <strain evidence="9 10">cv. Gransden 2004</strain>
    </source>
</reference>
<dbReference type="EnsemblPlants" id="Pp3c20_8320V3.12">
    <property type="protein sequence ID" value="Pp3c20_8320V3.12"/>
    <property type="gene ID" value="Pp3c20_8320"/>
</dbReference>
<dbReference type="OrthoDB" id="10256793at2759"/>
<dbReference type="PROSITE" id="PS50076">
    <property type="entry name" value="DNAJ_2"/>
    <property type="match status" value="1"/>
</dbReference>
<dbReference type="CDD" id="cd10747">
    <property type="entry name" value="DnaJ_C"/>
    <property type="match status" value="1"/>
</dbReference>
<keyword evidence="3 6" id="KW-0863">Zinc-finger</keyword>
<dbReference type="Gramene" id="Pp3c20_8320V3.12">
    <property type="protein sequence ID" value="Pp3c20_8320V3.12"/>
    <property type="gene ID" value="Pp3c20_8320"/>
</dbReference>
<keyword evidence="4 6" id="KW-0862">Zinc</keyword>
<organism evidence="9 10">
    <name type="scientific">Physcomitrium patens</name>
    <name type="common">Spreading-leaved earth moss</name>
    <name type="synonym">Physcomitrella patens</name>
    <dbReference type="NCBI Taxonomy" id="3218"/>
    <lineage>
        <taxon>Eukaryota</taxon>
        <taxon>Viridiplantae</taxon>
        <taxon>Streptophyta</taxon>
        <taxon>Embryophyta</taxon>
        <taxon>Bryophyta</taxon>
        <taxon>Bryophytina</taxon>
        <taxon>Bryopsida</taxon>
        <taxon>Funariidae</taxon>
        <taxon>Funariales</taxon>
        <taxon>Funariaceae</taxon>
        <taxon>Physcomitrium</taxon>
    </lineage>
</organism>
<dbReference type="InterPro" id="IPR001305">
    <property type="entry name" value="HSP_DnaJ_Cys-rich_dom"/>
</dbReference>
<dbReference type="FunCoup" id="A0A7I4C3F6">
    <property type="interactions" value="3674"/>
</dbReference>
<reference evidence="9" key="3">
    <citation type="submission" date="2020-12" db="UniProtKB">
        <authorList>
            <consortium name="EnsemblPlants"/>
        </authorList>
    </citation>
    <scope>IDENTIFICATION</scope>
</reference>
<keyword evidence="2" id="KW-0677">Repeat</keyword>
<dbReference type="GO" id="GO:0051082">
    <property type="term" value="F:unfolded protein binding"/>
    <property type="evidence" value="ECO:0000318"/>
    <property type="project" value="GO_Central"/>
</dbReference>
<evidence type="ECO:0000256" key="5">
    <source>
        <dbReference type="ARBA" id="ARBA00023186"/>
    </source>
</evidence>
<evidence type="ECO:0000256" key="6">
    <source>
        <dbReference type="PROSITE-ProRule" id="PRU00546"/>
    </source>
</evidence>
<evidence type="ECO:0000259" key="8">
    <source>
        <dbReference type="PROSITE" id="PS51188"/>
    </source>
</evidence>